<feature type="region of interest" description="Disordered" evidence="1">
    <location>
        <begin position="112"/>
        <end position="160"/>
    </location>
</feature>
<reference evidence="2 3" key="1">
    <citation type="journal article" date="2020" name="Mol. Plant">
        <title>The Chromosome-Based Rubber Tree Genome Provides New Insights into Spurge Genome Evolution and Rubber Biosynthesis.</title>
        <authorList>
            <person name="Liu J."/>
            <person name="Shi C."/>
            <person name="Shi C.C."/>
            <person name="Li W."/>
            <person name="Zhang Q.J."/>
            <person name="Zhang Y."/>
            <person name="Li K."/>
            <person name="Lu H.F."/>
            <person name="Shi C."/>
            <person name="Zhu S.T."/>
            <person name="Xiao Z.Y."/>
            <person name="Nan H."/>
            <person name="Yue Y."/>
            <person name="Zhu X.G."/>
            <person name="Wu Y."/>
            <person name="Hong X.N."/>
            <person name="Fan G.Y."/>
            <person name="Tong Y."/>
            <person name="Zhang D."/>
            <person name="Mao C.L."/>
            <person name="Liu Y.L."/>
            <person name="Hao S.J."/>
            <person name="Liu W.Q."/>
            <person name="Lv M.Q."/>
            <person name="Zhang H.B."/>
            <person name="Liu Y."/>
            <person name="Hu-Tang G.R."/>
            <person name="Wang J.P."/>
            <person name="Wang J.H."/>
            <person name="Sun Y.H."/>
            <person name="Ni S.B."/>
            <person name="Chen W.B."/>
            <person name="Zhang X.C."/>
            <person name="Jiao Y.N."/>
            <person name="Eichler E.E."/>
            <person name="Li G.H."/>
            <person name="Liu X."/>
            <person name="Gao L.Z."/>
        </authorList>
    </citation>
    <scope>NUCLEOTIDE SEQUENCE [LARGE SCALE GENOMIC DNA]</scope>
    <source>
        <strain evidence="3">cv. GT1</strain>
        <tissue evidence="2">Leaf</tissue>
    </source>
</reference>
<protein>
    <recommendedName>
        <fullName evidence="4">Retrotransposon gag domain-containing protein</fullName>
    </recommendedName>
</protein>
<gene>
    <name evidence="2" type="ORF">GH714_031229</name>
</gene>
<dbReference type="SUPFAM" id="SSF50630">
    <property type="entry name" value="Acid proteases"/>
    <property type="match status" value="1"/>
</dbReference>
<evidence type="ECO:0000313" key="3">
    <source>
        <dbReference type="Proteomes" id="UP000467840"/>
    </source>
</evidence>
<dbReference type="PROSITE" id="PS00141">
    <property type="entry name" value="ASP_PROTEASE"/>
    <property type="match status" value="1"/>
</dbReference>
<organism evidence="2 3">
    <name type="scientific">Hevea brasiliensis</name>
    <name type="common">Para rubber tree</name>
    <name type="synonym">Siphonia brasiliensis</name>
    <dbReference type="NCBI Taxonomy" id="3981"/>
    <lineage>
        <taxon>Eukaryota</taxon>
        <taxon>Viridiplantae</taxon>
        <taxon>Streptophyta</taxon>
        <taxon>Embryophyta</taxon>
        <taxon>Tracheophyta</taxon>
        <taxon>Spermatophyta</taxon>
        <taxon>Magnoliopsida</taxon>
        <taxon>eudicotyledons</taxon>
        <taxon>Gunneridae</taxon>
        <taxon>Pentapetalae</taxon>
        <taxon>rosids</taxon>
        <taxon>fabids</taxon>
        <taxon>Malpighiales</taxon>
        <taxon>Euphorbiaceae</taxon>
        <taxon>Crotonoideae</taxon>
        <taxon>Micrandreae</taxon>
        <taxon>Hevea</taxon>
    </lineage>
</organism>
<comment type="caution">
    <text evidence="2">The sequence shown here is derived from an EMBL/GenBank/DDBJ whole genome shotgun (WGS) entry which is preliminary data.</text>
</comment>
<dbReference type="GO" id="GO:0006508">
    <property type="term" value="P:proteolysis"/>
    <property type="evidence" value="ECO:0007669"/>
    <property type="project" value="InterPro"/>
</dbReference>
<dbReference type="Proteomes" id="UP000467840">
    <property type="component" value="Chromosome 11"/>
</dbReference>
<dbReference type="InterPro" id="IPR001969">
    <property type="entry name" value="Aspartic_peptidase_AS"/>
</dbReference>
<dbReference type="EMBL" id="JAAGAX010000002">
    <property type="protein sequence ID" value="KAF2322832.1"/>
    <property type="molecule type" value="Genomic_DNA"/>
</dbReference>
<dbReference type="AlphaFoldDB" id="A0A6A6N9F3"/>
<dbReference type="Pfam" id="PF13975">
    <property type="entry name" value="gag-asp_proteas"/>
    <property type="match status" value="1"/>
</dbReference>
<dbReference type="InterPro" id="IPR021109">
    <property type="entry name" value="Peptidase_aspartic_dom_sf"/>
</dbReference>
<evidence type="ECO:0000313" key="2">
    <source>
        <dbReference type="EMBL" id="KAF2322832.1"/>
    </source>
</evidence>
<dbReference type="Gene3D" id="2.40.70.10">
    <property type="entry name" value="Acid Proteases"/>
    <property type="match status" value="1"/>
</dbReference>
<name>A0A6A6N9F3_HEVBR</name>
<evidence type="ECO:0008006" key="4">
    <source>
        <dbReference type="Google" id="ProtNLM"/>
    </source>
</evidence>
<keyword evidence="3" id="KW-1185">Reference proteome</keyword>
<evidence type="ECO:0000256" key="1">
    <source>
        <dbReference type="SAM" id="MobiDB-lite"/>
    </source>
</evidence>
<dbReference type="GO" id="GO:0004190">
    <property type="term" value="F:aspartic-type endopeptidase activity"/>
    <property type="evidence" value="ECO:0007669"/>
    <property type="project" value="InterPro"/>
</dbReference>
<sequence length="354" mass="39439">MALGLTRQDRKAYSGARNAREIDNFLWNVERYFEAVGITEDAVKLRTVPLYLGDVATVWWRRRCEDIKKGTCTISTWGEFTKELKGSSTQRMPKRRGVQDLATAMAAAESLIEFKRKEPSKDKGKKPDRGHKTGGGDKSKQGKDNRWNKGARDKAKEKEGESPRAKFTCFICNGPHRAFECPKRGKLAALVSEETEPSEERHVASLQLLSAIKAKVKGQNQGRMLVEAGVHGTPVVALVDTGADTIYMSTQLADEIRLPYEKVQGSVKGVTAESMPISGVARNVSLQIGQWEARLISPLPHSTRRCIWGSISCERCKHCCPLCRHHVHHATWTALLCANKEGERQGQYFGHAIV</sequence>
<proteinExistence type="predicted"/>
<accession>A0A6A6N9F3</accession>